<keyword evidence="2" id="KW-0732">Signal</keyword>
<proteinExistence type="predicted"/>
<evidence type="ECO:0000313" key="4">
    <source>
        <dbReference type="Proteomes" id="UP000235733"/>
    </source>
</evidence>
<accession>A0A2N6TEW2</accession>
<dbReference type="AlphaFoldDB" id="A0A2N6TEW2"/>
<reference evidence="3 4" key="1">
    <citation type="submission" date="2017-09" db="EMBL/GenBank/DDBJ databases">
        <title>Bacterial strain isolated from the female urinary microbiota.</title>
        <authorList>
            <person name="Thomas-White K."/>
            <person name="Kumar N."/>
            <person name="Forster S."/>
            <person name="Putonti C."/>
            <person name="Lawley T."/>
            <person name="Wolfe A.J."/>
        </authorList>
    </citation>
    <scope>NUCLEOTIDE SEQUENCE [LARGE SCALE GENOMIC DNA]</scope>
    <source>
        <strain evidence="3 4">UMB0249</strain>
    </source>
</reference>
<dbReference type="EMBL" id="PNHC01000013">
    <property type="protein sequence ID" value="PMC67875.1"/>
    <property type="molecule type" value="Genomic_DNA"/>
</dbReference>
<gene>
    <name evidence="3" type="ORF">CJ209_11195</name>
</gene>
<sequence length="173" mass="20890">MKKIILFFLFVISIFSFATEKSAEQIMDELREKVTKREEAKLREEQEKIKREEEARKEKELLEAKQKEESEKEAMRLIKEKRRQITEEPLEEKYSRAEDKVAAYEKALEIAEARMSFIEVKDSEDPTLKAYKTNISKKYDDIKKERQKILAEREKIQRQLKDLDELEKKVKDW</sequence>
<evidence type="ECO:0000313" key="3">
    <source>
        <dbReference type="EMBL" id="PMC67875.1"/>
    </source>
</evidence>
<protein>
    <submittedName>
        <fullName evidence="3">Stress response protein NST1</fullName>
    </submittedName>
</protein>
<feature type="signal peptide" evidence="2">
    <location>
        <begin position="1"/>
        <end position="18"/>
    </location>
</feature>
<dbReference type="Proteomes" id="UP000235733">
    <property type="component" value="Unassembled WGS sequence"/>
</dbReference>
<name>A0A2N6TEW2_FUSNU</name>
<evidence type="ECO:0000256" key="2">
    <source>
        <dbReference type="SAM" id="SignalP"/>
    </source>
</evidence>
<feature type="chain" id="PRO_5014872780" evidence="2">
    <location>
        <begin position="19"/>
        <end position="173"/>
    </location>
</feature>
<comment type="caution">
    <text evidence="3">The sequence shown here is derived from an EMBL/GenBank/DDBJ whole genome shotgun (WGS) entry which is preliminary data.</text>
</comment>
<dbReference type="RefSeq" id="WP_158393589.1">
    <property type="nucleotide sequence ID" value="NZ_PNHC01000013.1"/>
</dbReference>
<feature type="region of interest" description="Disordered" evidence="1">
    <location>
        <begin position="37"/>
        <end position="69"/>
    </location>
</feature>
<evidence type="ECO:0000256" key="1">
    <source>
        <dbReference type="SAM" id="MobiDB-lite"/>
    </source>
</evidence>
<organism evidence="3 4">
    <name type="scientific">Fusobacterium nucleatum</name>
    <dbReference type="NCBI Taxonomy" id="851"/>
    <lineage>
        <taxon>Bacteria</taxon>
        <taxon>Fusobacteriati</taxon>
        <taxon>Fusobacteriota</taxon>
        <taxon>Fusobacteriia</taxon>
        <taxon>Fusobacteriales</taxon>
        <taxon>Fusobacteriaceae</taxon>
        <taxon>Fusobacterium</taxon>
    </lineage>
</organism>